<dbReference type="SMART" id="SM00644">
    <property type="entry name" value="Ami_2"/>
    <property type="match status" value="1"/>
</dbReference>
<sequence>MRKSRNKKGIKALLYSLIIVFGLVSCAGNPYAKTNRIYKKKTKIYSKQLKQLPAQENQNESALHYGEYWVGTTNFNLRKPNYVVLHHTAQDSVGQTLYTFTLPRTQVSSHYVIGKKGEIYHMLNDFYRAWHGGIGKWGSNTDLNSSSLGIEIDNNGKEEFTDAQINSLLDLLEILKEKYKIPAKNFIGHSDIAPSRKVDPNKYFPWEKLAEEGYGLWYDNAEVEKLKLETEFFTPNPLVINLQSTINTRIPFLDKLVFPEVIPADFNIENALKIVGYDTSNLTAAKSAFKLHFIQENLEQAFSAYDIKVLYLLYKKYL</sequence>
<organism evidence="6 7">
    <name type="scientific">Salegentibacter echinorum</name>
    <dbReference type="NCBI Taxonomy" id="1073325"/>
    <lineage>
        <taxon>Bacteria</taxon>
        <taxon>Pseudomonadati</taxon>
        <taxon>Bacteroidota</taxon>
        <taxon>Flavobacteriia</taxon>
        <taxon>Flavobacteriales</taxon>
        <taxon>Flavobacteriaceae</taxon>
        <taxon>Salegentibacter</taxon>
    </lineage>
</organism>
<feature type="domain" description="N-acetylmuramoyl-L-alanine amidase" evidence="5">
    <location>
        <begin position="70"/>
        <end position="201"/>
    </location>
</feature>
<dbReference type="PROSITE" id="PS51257">
    <property type="entry name" value="PROKAR_LIPOPROTEIN"/>
    <property type="match status" value="1"/>
</dbReference>
<keyword evidence="3" id="KW-0378">Hydrolase</keyword>
<reference evidence="7" key="1">
    <citation type="submission" date="2016-11" db="EMBL/GenBank/DDBJ databases">
        <authorList>
            <person name="Varghese N."/>
            <person name="Submissions S."/>
        </authorList>
    </citation>
    <scope>NUCLEOTIDE SEQUENCE [LARGE SCALE GENOMIC DNA]</scope>
    <source>
        <strain evidence="7">DSM 24579</strain>
    </source>
</reference>
<dbReference type="InterPro" id="IPR051206">
    <property type="entry name" value="NAMLAA_amidase_2"/>
</dbReference>
<gene>
    <name evidence="6" type="ORF">SAMN05444483_10292</name>
</gene>
<dbReference type="EC" id="3.5.1.28" evidence="2"/>
<dbReference type="EMBL" id="FQVT01000002">
    <property type="protein sequence ID" value="SHF69834.1"/>
    <property type="molecule type" value="Genomic_DNA"/>
</dbReference>
<dbReference type="Gene3D" id="3.40.80.10">
    <property type="entry name" value="Peptidoglycan recognition protein-like"/>
    <property type="match status" value="1"/>
</dbReference>
<dbReference type="RefSeq" id="WP_072877061.1">
    <property type="nucleotide sequence ID" value="NZ_FQVT01000002.1"/>
</dbReference>
<dbReference type="AlphaFoldDB" id="A0A1M5DSI8"/>
<dbReference type="CDD" id="cd06583">
    <property type="entry name" value="PGRP"/>
    <property type="match status" value="1"/>
</dbReference>
<accession>A0A1M5DSI8</accession>
<proteinExistence type="predicted"/>
<evidence type="ECO:0000256" key="3">
    <source>
        <dbReference type="ARBA" id="ARBA00022801"/>
    </source>
</evidence>
<dbReference type="PANTHER" id="PTHR30417">
    <property type="entry name" value="N-ACETYLMURAMOYL-L-ALANINE AMIDASE AMID"/>
    <property type="match status" value="1"/>
</dbReference>
<dbReference type="STRING" id="1073325.SAMN05444483_10292"/>
<comment type="catalytic activity">
    <reaction evidence="1">
        <text>Hydrolyzes the link between N-acetylmuramoyl residues and L-amino acid residues in certain cell-wall glycopeptides.</text>
        <dbReference type="EC" id="3.5.1.28"/>
    </reaction>
</comment>
<protein>
    <recommendedName>
        <fullName evidence="2">N-acetylmuramoyl-L-alanine amidase</fullName>
        <ecNumber evidence="2">3.5.1.28</ecNumber>
    </recommendedName>
</protein>
<dbReference type="GO" id="GO:0009253">
    <property type="term" value="P:peptidoglycan catabolic process"/>
    <property type="evidence" value="ECO:0007669"/>
    <property type="project" value="InterPro"/>
</dbReference>
<dbReference type="GO" id="GO:0008745">
    <property type="term" value="F:N-acetylmuramoyl-L-alanine amidase activity"/>
    <property type="evidence" value="ECO:0007669"/>
    <property type="project" value="UniProtKB-EC"/>
</dbReference>
<dbReference type="InterPro" id="IPR002502">
    <property type="entry name" value="Amidase_domain"/>
</dbReference>
<evidence type="ECO:0000313" key="7">
    <source>
        <dbReference type="Proteomes" id="UP000183945"/>
    </source>
</evidence>
<dbReference type="Pfam" id="PF01510">
    <property type="entry name" value="Amidase_2"/>
    <property type="match status" value="1"/>
</dbReference>
<dbReference type="GO" id="GO:0019867">
    <property type="term" value="C:outer membrane"/>
    <property type="evidence" value="ECO:0007669"/>
    <property type="project" value="TreeGrafter"/>
</dbReference>
<evidence type="ECO:0000256" key="1">
    <source>
        <dbReference type="ARBA" id="ARBA00001561"/>
    </source>
</evidence>
<evidence type="ECO:0000313" key="6">
    <source>
        <dbReference type="EMBL" id="SHF69834.1"/>
    </source>
</evidence>
<dbReference type="GO" id="GO:0071555">
    <property type="term" value="P:cell wall organization"/>
    <property type="evidence" value="ECO:0007669"/>
    <property type="project" value="UniProtKB-KW"/>
</dbReference>
<keyword evidence="4" id="KW-0961">Cell wall biogenesis/degradation</keyword>
<keyword evidence="7" id="KW-1185">Reference proteome</keyword>
<evidence type="ECO:0000256" key="4">
    <source>
        <dbReference type="ARBA" id="ARBA00023316"/>
    </source>
</evidence>
<dbReference type="SUPFAM" id="SSF55846">
    <property type="entry name" value="N-acetylmuramoyl-L-alanine amidase-like"/>
    <property type="match status" value="1"/>
</dbReference>
<evidence type="ECO:0000256" key="2">
    <source>
        <dbReference type="ARBA" id="ARBA00011901"/>
    </source>
</evidence>
<evidence type="ECO:0000259" key="5">
    <source>
        <dbReference type="SMART" id="SM00644"/>
    </source>
</evidence>
<dbReference type="PANTHER" id="PTHR30417:SF1">
    <property type="entry name" value="N-ACETYLMURAMOYL-L-ALANINE AMIDASE AMID"/>
    <property type="match status" value="1"/>
</dbReference>
<dbReference type="GO" id="GO:0009254">
    <property type="term" value="P:peptidoglycan turnover"/>
    <property type="evidence" value="ECO:0007669"/>
    <property type="project" value="TreeGrafter"/>
</dbReference>
<dbReference type="OrthoDB" id="9794842at2"/>
<dbReference type="InterPro" id="IPR036505">
    <property type="entry name" value="Amidase/PGRP_sf"/>
</dbReference>
<name>A0A1M5DSI8_SALEC</name>
<dbReference type="Proteomes" id="UP000183945">
    <property type="component" value="Unassembled WGS sequence"/>
</dbReference>